<name>A0AAV1QQE0_9ROSI</name>
<dbReference type="PANTHER" id="PTHR33914:SF2">
    <property type="entry name" value="OS02G0582100 PROTEIN"/>
    <property type="match status" value="1"/>
</dbReference>
<dbReference type="GO" id="GO:0009786">
    <property type="term" value="P:regulation of asymmetric cell division"/>
    <property type="evidence" value="ECO:0007669"/>
    <property type="project" value="InterPro"/>
</dbReference>
<dbReference type="InterPro" id="IPR040378">
    <property type="entry name" value="BASL"/>
</dbReference>
<gene>
    <name evidence="1" type="ORF">DCAF_LOCUS811</name>
</gene>
<dbReference type="Proteomes" id="UP001314170">
    <property type="component" value="Unassembled WGS sequence"/>
</dbReference>
<dbReference type="PANTHER" id="PTHR33914">
    <property type="entry name" value="18S PRE-RIBOSOMAL ASSEMBLY PROTEIN GAR2-LIKE PROTEIN"/>
    <property type="match status" value="1"/>
</dbReference>
<comment type="caution">
    <text evidence="1">The sequence shown here is derived from an EMBL/GenBank/DDBJ whole genome shotgun (WGS) entry which is preliminary data.</text>
</comment>
<keyword evidence="2" id="KW-1185">Reference proteome</keyword>
<organism evidence="1 2">
    <name type="scientific">Dovyalis caffra</name>
    <dbReference type="NCBI Taxonomy" id="77055"/>
    <lineage>
        <taxon>Eukaryota</taxon>
        <taxon>Viridiplantae</taxon>
        <taxon>Streptophyta</taxon>
        <taxon>Embryophyta</taxon>
        <taxon>Tracheophyta</taxon>
        <taxon>Spermatophyta</taxon>
        <taxon>Magnoliopsida</taxon>
        <taxon>eudicotyledons</taxon>
        <taxon>Gunneridae</taxon>
        <taxon>Pentapetalae</taxon>
        <taxon>rosids</taxon>
        <taxon>fabids</taxon>
        <taxon>Malpighiales</taxon>
        <taxon>Salicaceae</taxon>
        <taxon>Flacourtieae</taxon>
        <taxon>Dovyalis</taxon>
    </lineage>
</organism>
<accession>A0AAV1QQE0</accession>
<dbReference type="EMBL" id="CAWUPB010000071">
    <property type="protein sequence ID" value="CAK7323194.1"/>
    <property type="molecule type" value="Genomic_DNA"/>
</dbReference>
<evidence type="ECO:0000313" key="1">
    <source>
        <dbReference type="EMBL" id="CAK7323194.1"/>
    </source>
</evidence>
<protein>
    <submittedName>
        <fullName evidence="1">Uncharacterized protein</fullName>
    </submittedName>
</protein>
<reference evidence="1 2" key="1">
    <citation type="submission" date="2024-01" db="EMBL/GenBank/DDBJ databases">
        <authorList>
            <person name="Waweru B."/>
        </authorList>
    </citation>
    <scope>NUCLEOTIDE SEQUENCE [LARGE SCALE GENOMIC DNA]</scope>
</reference>
<proteinExistence type="predicted"/>
<evidence type="ECO:0000313" key="2">
    <source>
        <dbReference type="Proteomes" id="UP001314170"/>
    </source>
</evidence>
<sequence length="389" mass="43014">MASKPHYKSFKFIDNSQEIRGLKGDKRTASELRRQKGQAVASNQPGVDACMAWVNPVRGGEYPTSLSELEESKGRRKVYIKSNVMHSDMPEMVALFQDSSYHFVKDIFMDGEVHWKDNCSFENCQLDHNIISSMLNFDVESSSTSTVGTQDSVPSISNESKFMADDDCHNHVINQHGSWMKDFDGQEDVLLEKNVHRPHMVIEELWVPSKEAVLPNSFVLSTTKAVYYDCPTSAANFRSEVDSTISNMEADFEQTIETKSMSKPEDWMSGSVTSSSRSIVSENVQGESSCSVVDPPPALTINSAPELYCGSVSLASSGSTASSHSAFARPCVDCPRNGLAVLKEWQALTEDNLKGINAGGCVFFASLADHLRASLSLVSYRRSELREEN</sequence>
<dbReference type="AlphaFoldDB" id="A0AAV1QQE0"/>